<organism evidence="3 4">
    <name type="scientific">Prunus yedoensis var. nudiflora</name>
    <dbReference type="NCBI Taxonomy" id="2094558"/>
    <lineage>
        <taxon>Eukaryota</taxon>
        <taxon>Viridiplantae</taxon>
        <taxon>Streptophyta</taxon>
        <taxon>Embryophyta</taxon>
        <taxon>Tracheophyta</taxon>
        <taxon>Spermatophyta</taxon>
        <taxon>Magnoliopsida</taxon>
        <taxon>eudicotyledons</taxon>
        <taxon>Gunneridae</taxon>
        <taxon>Pentapetalae</taxon>
        <taxon>rosids</taxon>
        <taxon>fabids</taxon>
        <taxon>Rosales</taxon>
        <taxon>Rosaceae</taxon>
        <taxon>Amygdaloideae</taxon>
        <taxon>Amygdaleae</taxon>
        <taxon>Prunus</taxon>
    </lineage>
</organism>
<feature type="compositionally biased region" description="Polar residues" evidence="1">
    <location>
        <begin position="27"/>
        <end position="37"/>
    </location>
</feature>
<feature type="signal peptide" evidence="2">
    <location>
        <begin position="1"/>
        <end position="19"/>
    </location>
</feature>
<sequence length="98" mass="10670">MASNGGVSCFLKLFFGTLALVPLETQGGSTKTATSTAVAPESFSEKPADVVGREKQAVHPELDLNYMSKEEFPMDQILFTTGWFCTASIVLQFFVEIN</sequence>
<comment type="caution">
    <text evidence="3">The sequence shown here is derived from an EMBL/GenBank/DDBJ whole genome shotgun (WGS) entry which is preliminary data.</text>
</comment>
<gene>
    <name evidence="3" type="ORF">Pyn_05679</name>
</gene>
<reference evidence="3 4" key="1">
    <citation type="submission" date="2018-02" db="EMBL/GenBank/DDBJ databases">
        <title>Draft genome of wild Prunus yedoensis var. nudiflora.</title>
        <authorList>
            <person name="Baek S."/>
            <person name="Kim J.-H."/>
            <person name="Choi K."/>
            <person name="Kim G.-B."/>
            <person name="Cho A."/>
            <person name="Jang H."/>
            <person name="Shin C.-H."/>
            <person name="Yu H.-J."/>
            <person name="Mun J.-H."/>
        </authorList>
    </citation>
    <scope>NUCLEOTIDE SEQUENCE [LARGE SCALE GENOMIC DNA]</scope>
    <source>
        <strain evidence="4">cv. Jeju island</strain>
        <tissue evidence="3">Leaf</tissue>
    </source>
</reference>
<feature type="chain" id="PRO_5016450820" evidence="2">
    <location>
        <begin position="20"/>
        <end position="98"/>
    </location>
</feature>
<dbReference type="AlphaFoldDB" id="A0A314YHK5"/>
<dbReference type="Proteomes" id="UP000250321">
    <property type="component" value="Unassembled WGS sequence"/>
</dbReference>
<evidence type="ECO:0000256" key="2">
    <source>
        <dbReference type="SAM" id="SignalP"/>
    </source>
</evidence>
<feature type="region of interest" description="Disordered" evidence="1">
    <location>
        <begin position="27"/>
        <end position="46"/>
    </location>
</feature>
<proteinExistence type="predicted"/>
<protein>
    <submittedName>
        <fullName evidence="3">CLAVATA3/ESR (CLE)-related protein 25</fullName>
    </submittedName>
</protein>
<evidence type="ECO:0000313" key="3">
    <source>
        <dbReference type="EMBL" id="PQQ05817.1"/>
    </source>
</evidence>
<name>A0A314YHK5_PRUYE</name>
<evidence type="ECO:0000256" key="1">
    <source>
        <dbReference type="SAM" id="MobiDB-lite"/>
    </source>
</evidence>
<accession>A0A314YHK5</accession>
<dbReference type="OrthoDB" id="1910203at2759"/>
<keyword evidence="2" id="KW-0732">Signal</keyword>
<dbReference type="EMBL" id="PJQY01001038">
    <property type="protein sequence ID" value="PQQ05817.1"/>
    <property type="molecule type" value="Genomic_DNA"/>
</dbReference>
<evidence type="ECO:0000313" key="4">
    <source>
        <dbReference type="Proteomes" id="UP000250321"/>
    </source>
</evidence>
<dbReference type="STRING" id="2094558.A0A314YHK5"/>
<keyword evidence="4" id="KW-1185">Reference proteome</keyword>